<evidence type="ECO:0000313" key="9">
    <source>
        <dbReference type="EMBL" id="KAH7387125.1"/>
    </source>
</evidence>
<dbReference type="Pfam" id="PF00085">
    <property type="entry name" value="Thioredoxin"/>
    <property type="match status" value="1"/>
</dbReference>
<dbReference type="Proteomes" id="UP000825935">
    <property type="component" value="Chromosome 16"/>
</dbReference>
<dbReference type="OrthoDB" id="19690at2759"/>
<evidence type="ECO:0000256" key="7">
    <source>
        <dbReference type="SAM" id="SignalP"/>
    </source>
</evidence>
<reference evidence="9" key="1">
    <citation type="submission" date="2021-08" db="EMBL/GenBank/DDBJ databases">
        <title>WGS assembly of Ceratopteris richardii.</title>
        <authorList>
            <person name="Marchant D.B."/>
            <person name="Chen G."/>
            <person name="Jenkins J."/>
            <person name="Shu S."/>
            <person name="Leebens-Mack J."/>
            <person name="Grimwood J."/>
            <person name="Schmutz J."/>
            <person name="Soltis P."/>
            <person name="Soltis D."/>
            <person name="Chen Z.-H."/>
        </authorList>
    </citation>
    <scope>NUCLEOTIDE SEQUENCE</scope>
    <source>
        <strain evidence="9">Whitten #5841</strain>
        <tissue evidence="9">Leaf</tissue>
    </source>
</reference>
<accession>A0A8T2T0K0</accession>
<evidence type="ECO:0000256" key="4">
    <source>
        <dbReference type="ARBA" id="ARBA00022989"/>
    </source>
</evidence>
<evidence type="ECO:0000256" key="6">
    <source>
        <dbReference type="ARBA" id="ARBA00023180"/>
    </source>
</evidence>
<keyword evidence="3 7" id="KW-0732">Signal</keyword>
<keyword evidence="4" id="KW-1133">Transmembrane helix</keyword>
<evidence type="ECO:0000259" key="8">
    <source>
        <dbReference type="PROSITE" id="PS51352"/>
    </source>
</evidence>
<evidence type="ECO:0000256" key="2">
    <source>
        <dbReference type="ARBA" id="ARBA00022692"/>
    </source>
</evidence>
<feature type="signal peptide" evidence="7">
    <location>
        <begin position="1"/>
        <end position="24"/>
    </location>
</feature>
<protein>
    <recommendedName>
        <fullName evidence="8">Thioredoxin domain-containing protein</fullName>
    </recommendedName>
</protein>
<evidence type="ECO:0000313" key="10">
    <source>
        <dbReference type="Proteomes" id="UP000825935"/>
    </source>
</evidence>
<dbReference type="PANTHER" id="PTHR46854">
    <property type="entry name" value="5'-ADENYLYLSULFATE REDUCTASE-LIKE 4-RELATED"/>
    <property type="match status" value="1"/>
</dbReference>
<dbReference type="GO" id="GO:0016020">
    <property type="term" value="C:membrane"/>
    <property type="evidence" value="ECO:0007669"/>
    <property type="project" value="UniProtKB-SubCell"/>
</dbReference>
<comment type="caution">
    <text evidence="9">The sequence shown here is derived from an EMBL/GenBank/DDBJ whole genome shotgun (WGS) entry which is preliminary data.</text>
</comment>
<dbReference type="Gene3D" id="3.40.30.10">
    <property type="entry name" value="Glutaredoxin"/>
    <property type="match status" value="1"/>
</dbReference>
<sequence>MGVKTFAFGFIFIVLSAISDNSYASSFSSNTCQILDFEELFLLPDRECIFDADGGPLFTDVLPRVAEVNGTILESILNILQSRRNVHVAILFYASWCPFSAKLRPLFDTLAAEYPAIHHLAVEDSAIQPSALSQHGVHSFPVLFLYSKTVKMRYHGPRTFEAISEFYKDVTGLKHSGLGKRGSEGMAFLKKISKLVTVRDRANCPYPWVKSPEKWLHEDMYLLLSSMFVLLRVIICFIPRLFSSLKNYWLEKENPHRILLRRVLGRAPSSIIRSPIRSSFESDKLRKGKAVLSVSGWPSTHLAAVTLKETGSSRNAGTEDGRDT</sequence>
<keyword evidence="2" id="KW-0812">Transmembrane</keyword>
<dbReference type="PANTHER" id="PTHR46854:SF1">
    <property type="entry name" value="5'-ADENYLYLSULFATE REDUCTASE-LIKE 4-RELATED"/>
    <property type="match status" value="1"/>
</dbReference>
<dbReference type="PROSITE" id="PS51352">
    <property type="entry name" value="THIOREDOXIN_2"/>
    <property type="match status" value="1"/>
</dbReference>
<dbReference type="SUPFAM" id="SSF52833">
    <property type="entry name" value="Thioredoxin-like"/>
    <property type="match status" value="1"/>
</dbReference>
<evidence type="ECO:0000256" key="5">
    <source>
        <dbReference type="ARBA" id="ARBA00023136"/>
    </source>
</evidence>
<keyword evidence="10" id="KW-1185">Reference proteome</keyword>
<keyword evidence="6" id="KW-0325">Glycoprotein</keyword>
<dbReference type="InterPro" id="IPR036249">
    <property type="entry name" value="Thioredoxin-like_sf"/>
</dbReference>
<evidence type="ECO:0000256" key="1">
    <source>
        <dbReference type="ARBA" id="ARBA00004167"/>
    </source>
</evidence>
<organism evidence="9 10">
    <name type="scientific">Ceratopteris richardii</name>
    <name type="common">Triangle waterfern</name>
    <dbReference type="NCBI Taxonomy" id="49495"/>
    <lineage>
        <taxon>Eukaryota</taxon>
        <taxon>Viridiplantae</taxon>
        <taxon>Streptophyta</taxon>
        <taxon>Embryophyta</taxon>
        <taxon>Tracheophyta</taxon>
        <taxon>Polypodiopsida</taxon>
        <taxon>Polypodiidae</taxon>
        <taxon>Polypodiales</taxon>
        <taxon>Pteridineae</taxon>
        <taxon>Pteridaceae</taxon>
        <taxon>Parkerioideae</taxon>
        <taxon>Ceratopteris</taxon>
    </lineage>
</organism>
<feature type="domain" description="Thioredoxin" evidence="8">
    <location>
        <begin position="49"/>
        <end position="172"/>
    </location>
</feature>
<feature type="chain" id="PRO_5035715210" description="Thioredoxin domain-containing protein" evidence="7">
    <location>
        <begin position="25"/>
        <end position="324"/>
    </location>
</feature>
<gene>
    <name evidence="9" type="ORF">KP509_16G006600</name>
</gene>
<dbReference type="AlphaFoldDB" id="A0A8T2T0K0"/>
<dbReference type="InterPro" id="IPR044606">
    <property type="entry name" value="APRL4/6"/>
</dbReference>
<proteinExistence type="predicted"/>
<keyword evidence="5" id="KW-0472">Membrane</keyword>
<comment type="subcellular location">
    <subcellularLocation>
        <location evidence="1">Membrane</location>
        <topology evidence="1">Single-pass membrane protein</topology>
    </subcellularLocation>
</comment>
<dbReference type="EMBL" id="CM035421">
    <property type="protein sequence ID" value="KAH7387125.1"/>
    <property type="molecule type" value="Genomic_DNA"/>
</dbReference>
<evidence type="ECO:0000256" key="3">
    <source>
        <dbReference type="ARBA" id="ARBA00022729"/>
    </source>
</evidence>
<dbReference type="InterPro" id="IPR013766">
    <property type="entry name" value="Thioredoxin_domain"/>
</dbReference>
<name>A0A8T2T0K0_CERRI</name>